<keyword evidence="7" id="KW-1185">Reference proteome</keyword>
<evidence type="ECO:0000259" key="5">
    <source>
        <dbReference type="PROSITE" id="PS01124"/>
    </source>
</evidence>
<comment type="caution">
    <text evidence="6">The sequence shown here is derived from an EMBL/GenBank/DDBJ whole genome shotgun (WGS) entry which is preliminary data.</text>
</comment>
<keyword evidence="1" id="KW-0805">Transcription regulation</keyword>
<reference evidence="6 7" key="1">
    <citation type="submission" date="2023-07" db="EMBL/GenBank/DDBJ databases">
        <title>Comparative genomics of wheat-associated soil bacteria to identify genetic determinants of phenazine resistance.</title>
        <authorList>
            <person name="Mouncey N."/>
        </authorList>
    </citation>
    <scope>NUCLEOTIDE SEQUENCE [LARGE SCALE GENOMIC DNA]</scope>
    <source>
        <strain evidence="6 7">W2I7</strain>
    </source>
</reference>
<proteinExistence type="predicted"/>
<dbReference type="PANTHER" id="PTHR43280:SF2">
    <property type="entry name" value="HTH-TYPE TRANSCRIPTIONAL REGULATOR EXSA"/>
    <property type="match status" value="1"/>
</dbReference>
<evidence type="ECO:0000256" key="3">
    <source>
        <dbReference type="ARBA" id="ARBA00023163"/>
    </source>
</evidence>
<dbReference type="EMBL" id="JAUSXK010000001">
    <property type="protein sequence ID" value="MDQ0645322.1"/>
    <property type="molecule type" value="Genomic_DNA"/>
</dbReference>
<dbReference type="InterPro" id="IPR018060">
    <property type="entry name" value="HTH_AraC"/>
</dbReference>
<dbReference type="InterPro" id="IPR020449">
    <property type="entry name" value="Tscrpt_reg_AraC-type_HTH"/>
</dbReference>
<evidence type="ECO:0000313" key="7">
    <source>
        <dbReference type="Proteomes" id="UP001239085"/>
    </source>
</evidence>
<dbReference type="PROSITE" id="PS01124">
    <property type="entry name" value="HTH_ARAC_FAMILY_2"/>
    <property type="match status" value="1"/>
</dbReference>
<dbReference type="SMART" id="SM00342">
    <property type="entry name" value="HTH_ARAC"/>
    <property type="match status" value="1"/>
</dbReference>
<dbReference type="Gene3D" id="1.10.10.60">
    <property type="entry name" value="Homeodomain-like"/>
    <property type="match status" value="2"/>
</dbReference>
<keyword evidence="2" id="KW-0238">DNA-binding</keyword>
<sequence length="308" mass="34287">MYMCADLVSPQERIRGRHETLSRYGIAAEPFPGYVNPVLDHHELDVVLLTFVLAGEGHHVMDGIDHLITGPSFAITRTGEKHGLITGDRPLDVVNVYLDVDDHPLPSLRPPLDLALATLIPLGASTASRIRLPQVSLDDVDDTRALLRMIVAETNRPHDGTGEAMDALKKLILVTCARLIADRGFIPDTASLGRAHSAIETVRVYLDRNYVDTHTLESLASMAHLERTYFSRMFARYTGSTVTDYVAQLRVQYAMTQLRGGDRPISDIAVSSGFRDLSHFGRVFRKHSGTTPREYRRRHSLSTVRPVV</sequence>
<dbReference type="InterPro" id="IPR037923">
    <property type="entry name" value="HTH-like"/>
</dbReference>
<dbReference type="PANTHER" id="PTHR43280">
    <property type="entry name" value="ARAC-FAMILY TRANSCRIPTIONAL REGULATOR"/>
    <property type="match status" value="1"/>
</dbReference>
<dbReference type="PRINTS" id="PR00032">
    <property type="entry name" value="HTHARAC"/>
</dbReference>
<dbReference type="InterPro" id="IPR009057">
    <property type="entry name" value="Homeodomain-like_sf"/>
</dbReference>
<evidence type="ECO:0000256" key="4">
    <source>
        <dbReference type="SAM" id="MobiDB-lite"/>
    </source>
</evidence>
<evidence type="ECO:0000256" key="1">
    <source>
        <dbReference type="ARBA" id="ARBA00023015"/>
    </source>
</evidence>
<feature type="domain" description="HTH araC/xylS-type" evidence="5">
    <location>
        <begin position="200"/>
        <end position="298"/>
    </location>
</feature>
<dbReference type="InterPro" id="IPR018062">
    <property type="entry name" value="HTH_AraC-typ_CS"/>
</dbReference>
<accession>A0ABU0PEG1</accession>
<feature type="region of interest" description="Disordered" evidence="4">
    <location>
        <begin position="288"/>
        <end position="308"/>
    </location>
</feature>
<dbReference type="Pfam" id="PF12833">
    <property type="entry name" value="HTH_18"/>
    <property type="match status" value="1"/>
</dbReference>
<dbReference type="Proteomes" id="UP001239085">
    <property type="component" value="Unassembled WGS sequence"/>
</dbReference>
<keyword evidence="3" id="KW-0804">Transcription</keyword>
<dbReference type="SUPFAM" id="SSF51215">
    <property type="entry name" value="Regulatory protein AraC"/>
    <property type="match status" value="1"/>
</dbReference>
<evidence type="ECO:0000313" key="6">
    <source>
        <dbReference type="EMBL" id="MDQ0645322.1"/>
    </source>
</evidence>
<evidence type="ECO:0000256" key="2">
    <source>
        <dbReference type="ARBA" id="ARBA00023125"/>
    </source>
</evidence>
<protein>
    <submittedName>
        <fullName evidence="6">AraC-like DNA-binding protein</fullName>
    </submittedName>
</protein>
<name>A0ABU0PEG1_9MICO</name>
<gene>
    <name evidence="6" type="ORF">QFZ46_003482</name>
</gene>
<dbReference type="PROSITE" id="PS00041">
    <property type="entry name" value="HTH_ARAC_FAMILY_1"/>
    <property type="match status" value="1"/>
</dbReference>
<dbReference type="SUPFAM" id="SSF46689">
    <property type="entry name" value="Homeodomain-like"/>
    <property type="match status" value="2"/>
</dbReference>
<organism evidence="6 7">
    <name type="scientific">Microbacterium murale</name>
    <dbReference type="NCBI Taxonomy" id="1081040"/>
    <lineage>
        <taxon>Bacteria</taxon>
        <taxon>Bacillati</taxon>
        <taxon>Actinomycetota</taxon>
        <taxon>Actinomycetes</taxon>
        <taxon>Micrococcales</taxon>
        <taxon>Microbacteriaceae</taxon>
        <taxon>Microbacterium</taxon>
    </lineage>
</organism>